<dbReference type="InterPro" id="IPR023298">
    <property type="entry name" value="ATPase_P-typ_TM_dom_sf"/>
</dbReference>
<dbReference type="GO" id="GO:0045332">
    <property type="term" value="P:phospholipid translocation"/>
    <property type="evidence" value="ECO:0007669"/>
    <property type="project" value="TreeGrafter"/>
</dbReference>
<evidence type="ECO:0000313" key="3">
    <source>
        <dbReference type="EMBL" id="JAG34750.1"/>
    </source>
</evidence>
<feature type="transmembrane region" description="Helical" evidence="1">
    <location>
        <begin position="12"/>
        <end position="33"/>
    </location>
</feature>
<accession>A0A0A9YYW3</accession>
<keyword evidence="1" id="KW-0812">Transmembrane</keyword>
<reference evidence="3" key="2">
    <citation type="submission" date="2014-07" db="EMBL/GenBank/DDBJ databases">
        <authorList>
            <person name="Hull J."/>
        </authorList>
    </citation>
    <scope>NUCLEOTIDE SEQUENCE</scope>
</reference>
<feature type="domain" description="P-type ATPase N-terminal" evidence="2">
    <location>
        <begin position="1"/>
        <end position="64"/>
    </location>
</feature>
<sequence length="107" mass="11735">MNDPSANAHYHYPNNFVCTSKYTLLSFIPLALLSQFMKVSNLYFLFNMIVALIPGVAPVTPTTAVAPLVFVILVALVKEAIEDVKRHNADNHANALPTLVLRDGVLV</sequence>
<dbReference type="GO" id="GO:0005886">
    <property type="term" value="C:plasma membrane"/>
    <property type="evidence" value="ECO:0007669"/>
    <property type="project" value="TreeGrafter"/>
</dbReference>
<feature type="transmembrane region" description="Helical" evidence="1">
    <location>
        <begin position="63"/>
        <end position="81"/>
    </location>
</feature>
<dbReference type="Pfam" id="PF16209">
    <property type="entry name" value="PhoLip_ATPase_N"/>
    <property type="match status" value="1"/>
</dbReference>
<dbReference type="AlphaFoldDB" id="A0A0A9YYW3"/>
<keyword evidence="1" id="KW-0472">Membrane</keyword>
<dbReference type="EMBL" id="GBHO01008854">
    <property type="protein sequence ID" value="JAG34750.1"/>
    <property type="molecule type" value="Transcribed_RNA"/>
</dbReference>
<dbReference type="PANTHER" id="PTHR24092:SF150">
    <property type="entry name" value="PHOSPHOLIPID-TRANSPORTING ATPASE"/>
    <property type="match status" value="1"/>
</dbReference>
<name>A0A0A9YYW3_LYGHE</name>
<proteinExistence type="predicted"/>
<evidence type="ECO:0000256" key="1">
    <source>
        <dbReference type="SAM" id="Phobius"/>
    </source>
</evidence>
<dbReference type="InterPro" id="IPR032631">
    <property type="entry name" value="P-type_ATPase_N"/>
</dbReference>
<gene>
    <name evidence="3" type="primary">ATP8A1_0</name>
    <name evidence="3" type="ORF">CM83_19101</name>
</gene>
<dbReference type="PANTHER" id="PTHR24092">
    <property type="entry name" value="PROBABLE PHOSPHOLIPID-TRANSPORTING ATPASE"/>
    <property type="match status" value="1"/>
</dbReference>
<dbReference type="SUPFAM" id="SSF81665">
    <property type="entry name" value="Calcium ATPase, transmembrane domain M"/>
    <property type="match status" value="1"/>
</dbReference>
<protein>
    <submittedName>
        <fullName evidence="3">Putative phospholipid-transporting ATPase IA</fullName>
    </submittedName>
</protein>
<keyword evidence="1" id="KW-1133">Transmembrane helix</keyword>
<organism evidence="3">
    <name type="scientific">Lygus hesperus</name>
    <name type="common">Western plant bug</name>
    <dbReference type="NCBI Taxonomy" id="30085"/>
    <lineage>
        <taxon>Eukaryota</taxon>
        <taxon>Metazoa</taxon>
        <taxon>Ecdysozoa</taxon>
        <taxon>Arthropoda</taxon>
        <taxon>Hexapoda</taxon>
        <taxon>Insecta</taxon>
        <taxon>Pterygota</taxon>
        <taxon>Neoptera</taxon>
        <taxon>Paraneoptera</taxon>
        <taxon>Hemiptera</taxon>
        <taxon>Heteroptera</taxon>
        <taxon>Panheteroptera</taxon>
        <taxon>Cimicomorpha</taxon>
        <taxon>Miridae</taxon>
        <taxon>Mirini</taxon>
        <taxon>Lygus</taxon>
    </lineage>
</organism>
<evidence type="ECO:0000259" key="2">
    <source>
        <dbReference type="Pfam" id="PF16209"/>
    </source>
</evidence>
<reference evidence="3" key="1">
    <citation type="journal article" date="2014" name="PLoS ONE">
        <title>Transcriptome-Based Identification of ABC Transporters in the Western Tarnished Plant Bug Lygus hesperus.</title>
        <authorList>
            <person name="Hull J.J."/>
            <person name="Chaney K."/>
            <person name="Geib S.M."/>
            <person name="Fabrick J.A."/>
            <person name="Brent C.S."/>
            <person name="Walsh D."/>
            <person name="Lavine L.C."/>
        </authorList>
    </citation>
    <scope>NUCLEOTIDE SEQUENCE</scope>
</reference>
<dbReference type="GO" id="GO:0140326">
    <property type="term" value="F:ATPase-coupled intramembrane lipid transporter activity"/>
    <property type="evidence" value="ECO:0007669"/>
    <property type="project" value="TreeGrafter"/>
</dbReference>